<accession>A0AAV6WA83</accession>
<keyword evidence="4" id="KW-0472">Membrane</keyword>
<dbReference type="GO" id="GO:0005768">
    <property type="term" value="C:endosome"/>
    <property type="evidence" value="ECO:0007669"/>
    <property type="project" value="UniProtKB-ARBA"/>
</dbReference>
<evidence type="ECO:0000259" key="6">
    <source>
        <dbReference type="PROSITE" id="PS51207"/>
    </source>
</evidence>
<dbReference type="PROSITE" id="PS50195">
    <property type="entry name" value="PX"/>
    <property type="match status" value="1"/>
</dbReference>
<dbReference type="PANTHER" id="PTHR22999">
    <property type="entry name" value="PX SERINE/THREONINE KINASE PXK"/>
    <property type="match status" value="1"/>
</dbReference>
<evidence type="ECO:0000256" key="1">
    <source>
        <dbReference type="ARBA" id="ARBA00004496"/>
    </source>
</evidence>
<organism evidence="7 8">
    <name type="scientific">Buddleja alternifolia</name>
    <dbReference type="NCBI Taxonomy" id="168488"/>
    <lineage>
        <taxon>Eukaryota</taxon>
        <taxon>Viridiplantae</taxon>
        <taxon>Streptophyta</taxon>
        <taxon>Embryophyta</taxon>
        <taxon>Tracheophyta</taxon>
        <taxon>Spermatophyta</taxon>
        <taxon>Magnoliopsida</taxon>
        <taxon>eudicotyledons</taxon>
        <taxon>Gunneridae</taxon>
        <taxon>Pentapetalae</taxon>
        <taxon>asterids</taxon>
        <taxon>lamiids</taxon>
        <taxon>Lamiales</taxon>
        <taxon>Scrophulariaceae</taxon>
        <taxon>Buddlejeae</taxon>
        <taxon>Buddleja</taxon>
    </lineage>
</organism>
<feature type="domain" description="PXA" evidence="6">
    <location>
        <begin position="106"/>
        <end position="289"/>
    </location>
</feature>
<dbReference type="EMBL" id="WHWC01000015">
    <property type="protein sequence ID" value="KAG8368306.1"/>
    <property type="molecule type" value="Genomic_DNA"/>
</dbReference>
<keyword evidence="2" id="KW-0963">Cytoplasm</keyword>
<dbReference type="SMART" id="SM00312">
    <property type="entry name" value="PX"/>
    <property type="match status" value="1"/>
</dbReference>
<evidence type="ECO:0000259" key="5">
    <source>
        <dbReference type="PROSITE" id="PS50195"/>
    </source>
</evidence>
<dbReference type="InterPro" id="IPR003114">
    <property type="entry name" value="Phox_assoc"/>
</dbReference>
<evidence type="ECO:0000256" key="3">
    <source>
        <dbReference type="SAM" id="MobiDB-lite"/>
    </source>
</evidence>
<feature type="region of interest" description="Disordered" evidence="3">
    <location>
        <begin position="938"/>
        <end position="964"/>
    </location>
</feature>
<evidence type="ECO:0000256" key="4">
    <source>
        <dbReference type="SAM" id="Phobius"/>
    </source>
</evidence>
<dbReference type="SUPFAM" id="SSF64268">
    <property type="entry name" value="PX domain"/>
    <property type="match status" value="1"/>
</dbReference>
<evidence type="ECO:0000313" key="7">
    <source>
        <dbReference type="EMBL" id="KAG8368306.1"/>
    </source>
</evidence>
<keyword evidence="4" id="KW-1133">Transmembrane helix</keyword>
<keyword evidence="8" id="KW-1185">Reference proteome</keyword>
<dbReference type="SMART" id="SM00313">
    <property type="entry name" value="PXA"/>
    <property type="match status" value="1"/>
</dbReference>
<dbReference type="InterPro" id="IPR051837">
    <property type="entry name" value="SortingNexin/PXDomain-PKLike"/>
</dbReference>
<name>A0AAV6WA83_9LAMI</name>
<sequence>MKKAMESVQDLIEEAKLRTVWWILFIFAVSYFLTHTSKSMLMNIPIAVLVVAGLRILCNEVEFRWKVQNTRPTSYLSYLEKKQLSVNDSRLTTLPPPQKWKRKIDSPVIEAAIEDFMNKLLHDFVTDLWYSDITPDKEAPELIHAILMDVLGEVSGRIKELNLVDLLTRDVVDLIGDHLDLFRRNQAAIGVDVMGTLSSEERDERLKHHLLASKELHPALISPECEYKVLQRLMGGLIAVVLRPREAQCPLVRCIARELLTCLVVQPIMNLASPGYINELIECIILACNNEGSKDAATDQSPNVEGHNREHTVNGEHGQSSESNLRKRRPFNDQGTDLSLSQFDHKRVLVSGGLGDHLSGIVQDELIHTRHADWATAFEAATQRRTEVLAPENLENMWTIGRNYKKKIQKKATPGIHTPEVGSLSIPLPRKDLVTGVPKQKPETYMGIEDNTSMLLPPRPQQDTRPSDVKIDALSRYRDLNKEVFPEGNSMSHELENTAVIFHENRNKLKRSNSTSDLKVQTTLEDMFANKGSPPIINEYYSANVNKLNVHSLKSSSDTVLRRERLHVPKLRCRVIGAYFEKLGSKSFAVYSIAVTDAENNTWFVKRRYRNFERLHRYLKDIPNYTLHLPPKRIFSSSTEDAFVHQRCVQLDRYLQDLLSIANVAEQHEVWDFLSATSKNYSFGKSSSVMRTLAVNVDDAVDDIVRQFKGVSDGLLWKVSGSPSSTGEPSSLATRRNLSWNADDINRLAMRQGTSESINSFSDEEGDKDANHGQQDVEAAAQEISDYEVNSKGFPERFVKRNEDVSNLESEEIHSLRLKSESSSVSRHPESSLVLTSIPQADLTGMPPEWTPPNLSVPVLNLVDNIFQLKRRGWLRRQVFWISKQILQLVMEDAIDDWLLRQIQWLRREEVVAQGVRWVQDVLWPDGTFFTRLRNQGQLNDSPATQGSQQTTSQAGGKGVTPPGSFEQQLEAARRASDVKKMIFNGAPTTLVSLIGHKQYRRCARDIYYFLQSTVCLKQLGYGILELVLISVFPELRDLVTDIHGKMRTQPI</sequence>
<dbReference type="CDD" id="cd06872">
    <property type="entry name" value="PX_SNX19_like_plant"/>
    <property type="match status" value="1"/>
</dbReference>
<dbReference type="Proteomes" id="UP000826271">
    <property type="component" value="Unassembled WGS sequence"/>
</dbReference>
<feature type="compositionally biased region" description="Low complexity" evidence="3">
    <location>
        <begin position="944"/>
        <end position="955"/>
    </location>
</feature>
<protein>
    <submittedName>
        <fullName evidence="7">Uncharacterized protein</fullName>
    </submittedName>
</protein>
<evidence type="ECO:0000256" key="2">
    <source>
        <dbReference type="ARBA" id="ARBA00022490"/>
    </source>
</evidence>
<comment type="caution">
    <text evidence="7">The sequence shown here is derived from an EMBL/GenBank/DDBJ whole genome shotgun (WGS) entry which is preliminary data.</text>
</comment>
<dbReference type="PROSITE" id="PS51207">
    <property type="entry name" value="PXA"/>
    <property type="match status" value="1"/>
</dbReference>
<dbReference type="Pfam" id="PF00787">
    <property type="entry name" value="PX"/>
    <property type="match status" value="1"/>
</dbReference>
<proteinExistence type="predicted"/>
<dbReference type="Pfam" id="PF02194">
    <property type="entry name" value="PXA"/>
    <property type="match status" value="1"/>
</dbReference>
<feature type="region of interest" description="Disordered" evidence="3">
    <location>
        <begin position="295"/>
        <end position="338"/>
    </location>
</feature>
<reference evidence="7" key="1">
    <citation type="submission" date="2019-10" db="EMBL/GenBank/DDBJ databases">
        <authorList>
            <person name="Zhang R."/>
            <person name="Pan Y."/>
            <person name="Wang J."/>
            <person name="Ma R."/>
            <person name="Yu S."/>
        </authorList>
    </citation>
    <scope>NUCLEOTIDE SEQUENCE</scope>
    <source>
        <strain evidence="7">LA-IB0</strain>
        <tissue evidence="7">Leaf</tissue>
    </source>
</reference>
<dbReference type="InterPro" id="IPR001683">
    <property type="entry name" value="PX_dom"/>
</dbReference>
<dbReference type="GO" id="GO:0016020">
    <property type="term" value="C:membrane"/>
    <property type="evidence" value="ECO:0007669"/>
    <property type="project" value="UniProtKB-ARBA"/>
</dbReference>
<dbReference type="Pfam" id="PF08628">
    <property type="entry name" value="Nexin_C"/>
    <property type="match status" value="1"/>
</dbReference>
<feature type="domain" description="PX" evidence="5">
    <location>
        <begin position="569"/>
        <end position="681"/>
    </location>
</feature>
<comment type="subcellular location">
    <subcellularLocation>
        <location evidence="1">Cytoplasm</location>
    </subcellularLocation>
</comment>
<dbReference type="InterPro" id="IPR036871">
    <property type="entry name" value="PX_dom_sf"/>
</dbReference>
<dbReference type="PANTHER" id="PTHR22999:SF23">
    <property type="entry name" value="SORTING NEXIN-16"/>
    <property type="match status" value="1"/>
</dbReference>
<feature type="transmembrane region" description="Helical" evidence="4">
    <location>
        <begin position="15"/>
        <end position="33"/>
    </location>
</feature>
<gene>
    <name evidence="7" type="ORF">BUALT_Bualt15G0031900</name>
</gene>
<keyword evidence="4" id="KW-0812">Transmembrane</keyword>
<dbReference type="AlphaFoldDB" id="A0AAV6WA83"/>
<dbReference type="Gene3D" id="3.30.1520.10">
    <property type="entry name" value="Phox-like domain"/>
    <property type="match status" value="1"/>
</dbReference>
<evidence type="ECO:0000313" key="8">
    <source>
        <dbReference type="Proteomes" id="UP000826271"/>
    </source>
</evidence>
<dbReference type="InterPro" id="IPR013937">
    <property type="entry name" value="Sorting_nexin_C"/>
</dbReference>
<dbReference type="GO" id="GO:0035091">
    <property type="term" value="F:phosphatidylinositol binding"/>
    <property type="evidence" value="ECO:0007669"/>
    <property type="project" value="InterPro"/>
</dbReference>